<evidence type="ECO:0000313" key="2">
    <source>
        <dbReference type="EMBL" id="KAH9837279.1"/>
    </source>
</evidence>
<proteinExistence type="predicted"/>
<protein>
    <submittedName>
        <fullName evidence="2">Uncharacterized protein</fullName>
    </submittedName>
</protein>
<feature type="region of interest" description="Disordered" evidence="1">
    <location>
        <begin position="489"/>
        <end position="530"/>
    </location>
</feature>
<keyword evidence="3" id="KW-1185">Reference proteome</keyword>
<evidence type="ECO:0000256" key="1">
    <source>
        <dbReference type="SAM" id="MobiDB-lite"/>
    </source>
</evidence>
<feature type="compositionally biased region" description="Polar residues" evidence="1">
    <location>
        <begin position="239"/>
        <end position="255"/>
    </location>
</feature>
<gene>
    <name evidence="2" type="ORF">C8Q71DRAFT_900243</name>
</gene>
<dbReference type="RefSeq" id="XP_047779448.1">
    <property type="nucleotide sequence ID" value="XM_047928799.1"/>
</dbReference>
<reference evidence="2 3" key="1">
    <citation type="journal article" date="2021" name="Environ. Microbiol.">
        <title>Gene family expansions and transcriptome signatures uncover fungal adaptations to wood decay.</title>
        <authorList>
            <person name="Hage H."/>
            <person name="Miyauchi S."/>
            <person name="Viragh M."/>
            <person name="Drula E."/>
            <person name="Min B."/>
            <person name="Chaduli D."/>
            <person name="Navarro D."/>
            <person name="Favel A."/>
            <person name="Norest M."/>
            <person name="Lesage-Meessen L."/>
            <person name="Balint B."/>
            <person name="Merenyi Z."/>
            <person name="de Eugenio L."/>
            <person name="Morin E."/>
            <person name="Martinez A.T."/>
            <person name="Baldrian P."/>
            <person name="Stursova M."/>
            <person name="Martinez M.J."/>
            <person name="Novotny C."/>
            <person name="Magnuson J.K."/>
            <person name="Spatafora J.W."/>
            <person name="Maurice S."/>
            <person name="Pangilinan J."/>
            <person name="Andreopoulos W."/>
            <person name="LaButti K."/>
            <person name="Hundley H."/>
            <person name="Na H."/>
            <person name="Kuo A."/>
            <person name="Barry K."/>
            <person name="Lipzen A."/>
            <person name="Henrissat B."/>
            <person name="Riley R."/>
            <person name="Ahrendt S."/>
            <person name="Nagy L.G."/>
            <person name="Grigoriev I.V."/>
            <person name="Martin F."/>
            <person name="Rosso M.N."/>
        </authorList>
    </citation>
    <scope>NUCLEOTIDE SEQUENCE [LARGE SCALE GENOMIC DNA]</scope>
    <source>
        <strain evidence="2 3">CIRM-BRFM 1785</strain>
    </source>
</reference>
<feature type="region of interest" description="Disordered" evidence="1">
    <location>
        <begin position="151"/>
        <end position="179"/>
    </location>
</feature>
<accession>A0ABQ8KHE2</accession>
<sequence length="1048" mass="114352">MPSKNERPTNACWDTDADADHETWVMLRLMSPMLSASSMRQTPRPGLLIGALAVPCSWQEVVRSHRLNPVPSEDLPEEPPPKLHDILDRRPGYQVASPGHSIAKIGPASLRDLPSIVPTATLKKDEEEAELYTQHMVVVDGWQAYAAPSSPLTPGTPSLGDSSSEVEELFLPSPSNHGRPLIEELMDARLDEVEMPRSQKIGGTQEKPKVLGHGQSLSAFLHPIRRRHESLDQAKIVSTPKSQPSSPHTTITASMLGQPPTALAGFGADDDHSMHPTQGDWPSEGSDPDTDVILKRIYGDELVTEDISQLIVNEKLDGRDTLLMDVPIMPPPNEHAPSNMFLPRQTFELLAPAKTKPDQPGDQAVSSPSRLGQLKKVKGMQALTIELSWIPFKFGSSIPTDDEVSGVADSVQDALTAELRRDDPTLVIQLSELFNKAMHLDDGLDDERNVPSTRNCLNDSWDPLELVSREGEPVDMDFVLTRDERRTLRGHHEDEDLGSSDKENEDLTDSLQYEEDGPPPKRLRTTQEQDDSYLDDDLERAAPTDDSGVFLSPLEAMSKRRTAGFAEMAYAAEGFEGPYTDGNLFDDIDPVHELEFASDAPDVYMHHPSAKASEPRPSHTSALRRPFSWEHDEAEADARLAAPVRGASGLNHEANLVPAEHNISRGLPSAISRIPRTTAASAHCAEDRDDLGFPGSTSAENTAPVMAAHTQSVNVSSARRSLAEFLALMGKKGMTIAPSSSPPVPGPSNIELRMQSGGETIESLDSSIVVIPAEVLGPDTLCLPESGLRPAAMHRYLASVALLQKRVLVRDLSSRGCCIDLVEREDLGDADLILDSDTAVAFASLAALPSQVDSVLARLTRLSWRYSHILMVFEAYPNSLSFKSDLGSPRPVPNPFFAAVIKAVKKLRRDLSIAEACQTKKAGSAIRFAFATSVEEAALYVRYSGDDAEARDTAQGALWGAREWLDFDEQEGECDLAGVDGMNAFAASIILSQMSLDDFLDTSPEDRVQYFGPYVGHDRLVRFNEELQRRAQAVMSSSPSSHGATVPA</sequence>
<name>A0ABQ8KHE2_9APHY</name>
<feature type="compositionally biased region" description="Basic and acidic residues" evidence="1">
    <location>
        <begin position="489"/>
        <end position="502"/>
    </location>
</feature>
<dbReference type="GeneID" id="72009531"/>
<feature type="region of interest" description="Disordered" evidence="1">
    <location>
        <begin position="236"/>
        <end position="288"/>
    </location>
</feature>
<feature type="compositionally biased region" description="Acidic residues" evidence="1">
    <location>
        <begin position="503"/>
        <end position="517"/>
    </location>
</feature>
<feature type="compositionally biased region" description="Low complexity" evidence="1">
    <location>
        <begin position="151"/>
        <end position="160"/>
    </location>
</feature>
<dbReference type="EMBL" id="JADCUA010000009">
    <property type="protein sequence ID" value="KAH9837279.1"/>
    <property type="molecule type" value="Genomic_DNA"/>
</dbReference>
<comment type="caution">
    <text evidence="2">The sequence shown here is derived from an EMBL/GenBank/DDBJ whole genome shotgun (WGS) entry which is preliminary data.</text>
</comment>
<evidence type="ECO:0000313" key="3">
    <source>
        <dbReference type="Proteomes" id="UP000814176"/>
    </source>
</evidence>
<dbReference type="Proteomes" id="UP000814176">
    <property type="component" value="Unassembled WGS sequence"/>
</dbReference>
<organism evidence="2 3">
    <name type="scientific">Rhodofomes roseus</name>
    <dbReference type="NCBI Taxonomy" id="34475"/>
    <lineage>
        <taxon>Eukaryota</taxon>
        <taxon>Fungi</taxon>
        <taxon>Dikarya</taxon>
        <taxon>Basidiomycota</taxon>
        <taxon>Agaricomycotina</taxon>
        <taxon>Agaricomycetes</taxon>
        <taxon>Polyporales</taxon>
        <taxon>Rhodofomes</taxon>
    </lineage>
</organism>